<keyword evidence="1" id="KW-0175">Coiled coil</keyword>
<organism evidence="2 3">
    <name type="scientific">Cocos nucifera</name>
    <name type="common">Coconut palm</name>
    <dbReference type="NCBI Taxonomy" id="13894"/>
    <lineage>
        <taxon>Eukaryota</taxon>
        <taxon>Viridiplantae</taxon>
        <taxon>Streptophyta</taxon>
        <taxon>Embryophyta</taxon>
        <taxon>Tracheophyta</taxon>
        <taxon>Spermatophyta</taxon>
        <taxon>Magnoliopsida</taxon>
        <taxon>Liliopsida</taxon>
        <taxon>Arecaceae</taxon>
        <taxon>Arecoideae</taxon>
        <taxon>Cocoseae</taxon>
        <taxon>Attaleinae</taxon>
        <taxon>Cocos</taxon>
    </lineage>
</organism>
<protein>
    <submittedName>
        <fullName evidence="2">Uncharacterized protein</fullName>
    </submittedName>
</protein>
<evidence type="ECO:0000256" key="1">
    <source>
        <dbReference type="SAM" id="Coils"/>
    </source>
</evidence>
<feature type="coiled-coil region" evidence="1">
    <location>
        <begin position="237"/>
        <end position="281"/>
    </location>
</feature>
<comment type="caution">
    <text evidence="2">The sequence shown here is derived from an EMBL/GenBank/DDBJ whole genome shotgun (WGS) entry which is preliminary data.</text>
</comment>
<dbReference type="EMBL" id="CM017876">
    <property type="protein sequence ID" value="KAG1342301.1"/>
    <property type="molecule type" value="Genomic_DNA"/>
</dbReference>
<evidence type="ECO:0000313" key="2">
    <source>
        <dbReference type="EMBL" id="KAG1342301.1"/>
    </source>
</evidence>
<dbReference type="AlphaFoldDB" id="A0A8K0I8Y7"/>
<proteinExistence type="predicted"/>
<keyword evidence="3" id="KW-1185">Reference proteome</keyword>
<feature type="coiled-coil region" evidence="1">
    <location>
        <begin position="133"/>
        <end position="167"/>
    </location>
</feature>
<reference evidence="2" key="1">
    <citation type="journal article" date="2017" name="Gigascience">
        <title>The genome draft of coconut (Cocos nucifera).</title>
        <authorList>
            <person name="Xiao Y."/>
            <person name="Xu P."/>
            <person name="Fan H."/>
            <person name="Baudouin L."/>
            <person name="Xia W."/>
            <person name="Bocs S."/>
            <person name="Xu J."/>
            <person name="Li Q."/>
            <person name="Guo A."/>
            <person name="Zhou L."/>
            <person name="Li J."/>
            <person name="Wu Y."/>
            <person name="Ma Z."/>
            <person name="Armero A."/>
            <person name="Issali A.E."/>
            <person name="Liu N."/>
            <person name="Peng M."/>
            <person name="Yang Y."/>
        </authorList>
    </citation>
    <scope>NUCLEOTIDE SEQUENCE</scope>
    <source>
        <tissue evidence="2">Spear leaf of Hainan Tall coconut</tissue>
    </source>
</reference>
<reference evidence="2" key="2">
    <citation type="submission" date="2019-07" db="EMBL/GenBank/DDBJ databases">
        <authorList>
            <person name="Yang Y."/>
            <person name="Bocs S."/>
            <person name="Baudouin L."/>
        </authorList>
    </citation>
    <scope>NUCLEOTIDE SEQUENCE</scope>
    <source>
        <tissue evidence="2">Spear leaf of Hainan Tall coconut</tissue>
    </source>
</reference>
<evidence type="ECO:0000313" key="3">
    <source>
        <dbReference type="Proteomes" id="UP000797356"/>
    </source>
</evidence>
<sequence length="345" mass="39595">MARRVRTRLLARHIPRRFSQQHMILRALHHAHINRAITSHHSHLQCPPIRRSRRLRYLHQAPRVRSLRSHLQLPSIQARRRPHNASRAAPIRGTHHHSQVMELERHAYSYMLELGPTASYLWSQETSLLQAKAMEVDEEVRTLKEQLEAIQQEHAELRQKQRDLVAQLSVLVETIRAVKSQASEETKCDDICFPPNLSLRSDPEVMGPERCGHVHMLEPSVSPSEFLGEPTSFVEIMRKFSEQIEEVRTLKEKAQAIRQSNAELRQKHAELESLVKDMQSQLPKEHICDDTCSPPSHTKQVLLPINDNAVQEGLQMQQIGSSSSSQIVLHNQIADIPHDAGTTRI</sequence>
<accession>A0A8K0I8Y7</accession>
<dbReference type="Proteomes" id="UP000797356">
    <property type="component" value="Chromosome 5"/>
</dbReference>
<gene>
    <name evidence="2" type="ORF">COCNU_05G005300</name>
</gene>
<name>A0A8K0I8Y7_COCNU</name>
<dbReference type="OrthoDB" id="794962at2759"/>